<accession>A0A517LA82</accession>
<dbReference type="EMBL" id="CP042192">
    <property type="protein sequence ID" value="QDS72542.1"/>
    <property type="molecule type" value="Genomic_DNA"/>
</dbReference>
<evidence type="ECO:0000256" key="1">
    <source>
        <dbReference type="SAM" id="MobiDB-lite"/>
    </source>
</evidence>
<feature type="chain" id="PRO_5021995125" description="REJ domain-containing protein" evidence="2">
    <location>
        <begin position="17"/>
        <end position="242"/>
    </location>
</feature>
<keyword evidence="2" id="KW-0732">Signal</keyword>
<keyword evidence="4" id="KW-1185">Reference proteome</keyword>
<sequence length="242" mass="25672">MQSFVLILAAAACVQAALQPRSWESISWPVHSWPTKTNSTSSTPSVKSWGYTHTSTATETTTSCTTSATTLNSTSISKATQTWPSENTSFKTWSAWTLSSKAWSYKTSPSKTLPTYSPAPSPPKPTIRSIWTYRNTTMTSTWRSHYSSPSPPIVVTTVSTSVPAAPQVTTPYTTVSTKSSTSRVGTSSTSSTTPVSSVSSSTPIGSSPSPSIASSHFGRKSHGRVDKAVAVLIFVAAAMTLM</sequence>
<reference evidence="3 4" key="1">
    <citation type="submission" date="2019-07" db="EMBL/GenBank/DDBJ databases">
        <title>Finished genome of Venturia effusa.</title>
        <authorList>
            <person name="Young C.A."/>
            <person name="Cox M.P."/>
            <person name="Ganley A.R.D."/>
            <person name="David W.J."/>
        </authorList>
    </citation>
    <scope>NUCLEOTIDE SEQUENCE [LARGE SCALE GENOMIC DNA]</scope>
    <source>
        <strain evidence="4">albino</strain>
    </source>
</reference>
<dbReference type="Proteomes" id="UP000316270">
    <property type="component" value="Chromosome 8"/>
</dbReference>
<evidence type="ECO:0000256" key="2">
    <source>
        <dbReference type="SAM" id="SignalP"/>
    </source>
</evidence>
<protein>
    <recommendedName>
        <fullName evidence="5">REJ domain-containing protein</fullName>
    </recommendedName>
</protein>
<feature type="signal peptide" evidence="2">
    <location>
        <begin position="1"/>
        <end position="16"/>
    </location>
</feature>
<dbReference type="AlphaFoldDB" id="A0A517LA82"/>
<evidence type="ECO:0000313" key="4">
    <source>
        <dbReference type="Proteomes" id="UP000316270"/>
    </source>
</evidence>
<gene>
    <name evidence="3" type="ORF">FKW77_000399</name>
</gene>
<name>A0A517LA82_9PEZI</name>
<evidence type="ECO:0000313" key="3">
    <source>
        <dbReference type="EMBL" id="QDS72542.1"/>
    </source>
</evidence>
<proteinExistence type="predicted"/>
<feature type="region of interest" description="Disordered" evidence="1">
    <location>
        <begin position="171"/>
        <end position="220"/>
    </location>
</feature>
<organism evidence="3 4">
    <name type="scientific">Venturia effusa</name>
    <dbReference type="NCBI Taxonomy" id="50376"/>
    <lineage>
        <taxon>Eukaryota</taxon>
        <taxon>Fungi</taxon>
        <taxon>Dikarya</taxon>
        <taxon>Ascomycota</taxon>
        <taxon>Pezizomycotina</taxon>
        <taxon>Dothideomycetes</taxon>
        <taxon>Pleosporomycetidae</taxon>
        <taxon>Venturiales</taxon>
        <taxon>Venturiaceae</taxon>
        <taxon>Venturia</taxon>
    </lineage>
</organism>
<feature type="compositionally biased region" description="Low complexity" evidence="1">
    <location>
        <begin position="171"/>
        <end position="215"/>
    </location>
</feature>
<evidence type="ECO:0008006" key="5">
    <source>
        <dbReference type="Google" id="ProtNLM"/>
    </source>
</evidence>